<dbReference type="Pfam" id="PF18861">
    <property type="entry name" value="PTP_tm"/>
    <property type="match status" value="1"/>
</dbReference>
<comment type="caution">
    <text evidence="5">The sequence shown here is derived from an EMBL/GenBank/DDBJ whole genome shotgun (WGS) entry which is preliminary data.</text>
</comment>
<evidence type="ECO:0000256" key="1">
    <source>
        <dbReference type="ARBA" id="ARBA00013064"/>
    </source>
</evidence>
<feature type="signal peptide" evidence="3">
    <location>
        <begin position="1"/>
        <end position="19"/>
    </location>
</feature>
<dbReference type="Gene3D" id="2.60.40.10">
    <property type="entry name" value="Immunoglobulins"/>
    <property type="match status" value="3"/>
</dbReference>
<sequence>MNTLIATIFAVALLRTVECSVYVDLVSLPALPPGTVKLLIDYQPPFGEPRPNFTASLNRYSVIINQTAPSTDYYVRIIGLRSDGSQLLLSERVLPSSPQAPRFESVVAEETEAIISFLPPEGKNNLSYYLEYSPDGQEDHINYIETDSTIVRLQGLLPDTQYHLKILSVFKTIPSEKAIEANFHTEAHKTSPKPTFILQTLPPKFAISSSKFSSSSLKTTLPPLTTAEEILTSLARAFFSTEATSLPSTETTTSTLITTSTTTASPMTTTSTKTSTTPASTTMTTPITSTSTQTKISTVPLESTSTDLIYSPPQSTNDLSGTFTEDLPSKETSDLIIPSETQQAGKYGSSPNYSAYSNPPADIFVQKTGDQVRVDWEAPETTLCDTYIVNYTVLTAPNPNTFSVASPEPFIHMKMFPGHKVEIKASCMLEGSEAASWWAYRILDFGRPRAVENLRVQSVVTDEFYVGHVQLEFDWPEHHDFDYYDIVVSYSLGKRLASANEITVNKTGPVMISKLEPAKLYTFTVKNVSRELGISSQTKGLRQMMPPVITSTLYPGQISSYAININFGESDPEHKFEYYELTFSGSSKNITKRLEKDDQKSFTFNKLIPGKTYAFTLYTVYKDVYSRPVEAKITTYPLKVNKLYPVLGEGYATLYWDIENVADNDCRYRLSYTGTSNTGYQSTNTVELKNKNHYRFTNLTPDTYYTFTITVIMGVGDAEAESESETVTVGLAGRPTSLPVLQRYGSRELSVQFENDYSLFSDTNGVIDSVAVIVTEDPELGGDDFDLKSWYEVKSEDKWTAYRASPSTFNPFQKRTVKSTTFIIGEEDCERRRLDEKYCNGILRSNTNYMVKIRAYTVSNVAMETQWVSLSGAVEEKEAKETGRRLPCHMYLNGCPRKSASEFQRCHLLLLAVLSLLYLLSPFN</sequence>
<dbReference type="PROSITE" id="PS50853">
    <property type="entry name" value="FN3"/>
    <property type="match status" value="2"/>
</dbReference>
<dbReference type="InterPro" id="IPR003961">
    <property type="entry name" value="FN3_dom"/>
</dbReference>
<keyword evidence="6" id="KW-1185">Reference proteome</keyword>
<dbReference type="PANTHER" id="PTHR46957:SF3">
    <property type="entry name" value="CYTOKINE RECEPTOR"/>
    <property type="match status" value="1"/>
</dbReference>
<dbReference type="InterPro" id="IPR041201">
    <property type="entry name" value="PTPRJ_TM"/>
</dbReference>
<reference evidence="5" key="1">
    <citation type="submission" date="2023-06" db="EMBL/GenBank/DDBJ databases">
        <title>Genomic analysis of the entomopathogenic nematode Steinernema hermaphroditum.</title>
        <authorList>
            <person name="Schwarz E.M."/>
            <person name="Heppert J.K."/>
            <person name="Baniya A."/>
            <person name="Schwartz H.T."/>
            <person name="Tan C.-H."/>
            <person name="Antoshechkin I."/>
            <person name="Sternberg P.W."/>
            <person name="Goodrich-Blair H."/>
            <person name="Dillman A.R."/>
        </authorList>
    </citation>
    <scope>NUCLEOTIDE SEQUENCE</scope>
    <source>
        <strain evidence="5">PS9179</strain>
        <tissue evidence="5">Whole animal</tissue>
    </source>
</reference>
<organism evidence="5 6">
    <name type="scientific">Steinernema hermaphroditum</name>
    <dbReference type="NCBI Taxonomy" id="289476"/>
    <lineage>
        <taxon>Eukaryota</taxon>
        <taxon>Metazoa</taxon>
        <taxon>Ecdysozoa</taxon>
        <taxon>Nematoda</taxon>
        <taxon>Chromadorea</taxon>
        <taxon>Rhabditida</taxon>
        <taxon>Tylenchina</taxon>
        <taxon>Panagrolaimomorpha</taxon>
        <taxon>Strongyloidoidea</taxon>
        <taxon>Steinernematidae</taxon>
        <taxon>Steinernema</taxon>
    </lineage>
</organism>
<dbReference type="GO" id="GO:0004725">
    <property type="term" value="F:protein tyrosine phosphatase activity"/>
    <property type="evidence" value="ECO:0007669"/>
    <property type="project" value="UniProtKB-EC"/>
</dbReference>
<dbReference type="AlphaFoldDB" id="A0AA39GYM3"/>
<dbReference type="EC" id="3.1.3.48" evidence="1"/>
<feature type="region of interest" description="Disordered" evidence="2">
    <location>
        <begin position="261"/>
        <end position="296"/>
    </location>
</feature>
<proteinExistence type="predicted"/>
<feature type="chain" id="PRO_5041302800" description="protein-tyrosine-phosphatase" evidence="3">
    <location>
        <begin position="20"/>
        <end position="924"/>
    </location>
</feature>
<dbReference type="EMBL" id="JAUCMV010000005">
    <property type="protein sequence ID" value="KAK0395128.1"/>
    <property type="molecule type" value="Genomic_DNA"/>
</dbReference>
<name>A0AA39GYM3_9BILA</name>
<feature type="domain" description="Fibronectin type-III" evidence="4">
    <location>
        <begin position="636"/>
        <end position="732"/>
    </location>
</feature>
<accession>A0AA39GYM3</accession>
<protein>
    <recommendedName>
        <fullName evidence="1">protein-tyrosine-phosphatase</fullName>
        <ecNumber evidence="1">3.1.3.48</ecNumber>
    </recommendedName>
</protein>
<evidence type="ECO:0000256" key="2">
    <source>
        <dbReference type="SAM" id="MobiDB-lite"/>
    </source>
</evidence>
<gene>
    <name evidence="5" type="ORF">QR680_001129</name>
</gene>
<dbReference type="PANTHER" id="PTHR46957">
    <property type="entry name" value="CYTOKINE RECEPTOR"/>
    <property type="match status" value="1"/>
</dbReference>
<dbReference type="CDD" id="cd00063">
    <property type="entry name" value="FN3"/>
    <property type="match status" value="2"/>
</dbReference>
<dbReference type="Proteomes" id="UP001175271">
    <property type="component" value="Unassembled WGS sequence"/>
</dbReference>
<keyword evidence="3" id="KW-0732">Signal</keyword>
<evidence type="ECO:0000256" key="3">
    <source>
        <dbReference type="SAM" id="SignalP"/>
    </source>
</evidence>
<dbReference type="InterPro" id="IPR036116">
    <property type="entry name" value="FN3_sf"/>
</dbReference>
<dbReference type="GO" id="GO:0016020">
    <property type="term" value="C:membrane"/>
    <property type="evidence" value="ECO:0007669"/>
    <property type="project" value="UniProtKB-SubCell"/>
</dbReference>
<evidence type="ECO:0000259" key="4">
    <source>
        <dbReference type="PROSITE" id="PS50853"/>
    </source>
</evidence>
<dbReference type="Pfam" id="PF00041">
    <property type="entry name" value="fn3"/>
    <property type="match status" value="1"/>
</dbReference>
<dbReference type="InterPro" id="IPR050713">
    <property type="entry name" value="RTP_Phos/Ushers"/>
</dbReference>
<feature type="domain" description="Fibronectin type-III" evidence="4">
    <location>
        <begin position="97"/>
        <end position="188"/>
    </location>
</feature>
<dbReference type="SMART" id="SM00060">
    <property type="entry name" value="FN3"/>
    <property type="match status" value="5"/>
</dbReference>
<evidence type="ECO:0000313" key="5">
    <source>
        <dbReference type="EMBL" id="KAK0395128.1"/>
    </source>
</evidence>
<evidence type="ECO:0000313" key="6">
    <source>
        <dbReference type="Proteomes" id="UP001175271"/>
    </source>
</evidence>
<dbReference type="SUPFAM" id="SSF49265">
    <property type="entry name" value="Fibronectin type III"/>
    <property type="match status" value="2"/>
</dbReference>
<dbReference type="InterPro" id="IPR013783">
    <property type="entry name" value="Ig-like_fold"/>
</dbReference>